<keyword evidence="2" id="KW-1185">Reference proteome</keyword>
<evidence type="ECO:0000313" key="1">
    <source>
        <dbReference type="EMBL" id="KAJ8876806.1"/>
    </source>
</evidence>
<evidence type="ECO:0000313" key="2">
    <source>
        <dbReference type="Proteomes" id="UP001159363"/>
    </source>
</evidence>
<name>A0ABQ9GXS0_9NEOP</name>
<sequence length="188" mass="20902">MHGFCDSSEVGYAAATYLHVAGPEIEVTIQSKVIAVKSPVPAEHWKHVVSVDYPADCATSDLSEPPFLKDPVELWRSSYPLSDTPTAVVLEEQKLHALVAIHFHELATLITHFSSLTKLLRFLLCLFHVQAVSFKDDDLSNLQKGQHISLQLRKTAPFIDSAGVIRVGGRLHHSNITNIWFCSARNIH</sequence>
<dbReference type="EMBL" id="JARBHB010000008">
    <property type="protein sequence ID" value="KAJ8876806.1"/>
    <property type="molecule type" value="Genomic_DNA"/>
</dbReference>
<comment type="caution">
    <text evidence="1">The sequence shown here is derived from an EMBL/GenBank/DDBJ whole genome shotgun (WGS) entry which is preliminary data.</text>
</comment>
<proteinExistence type="predicted"/>
<reference evidence="1 2" key="1">
    <citation type="submission" date="2023-02" db="EMBL/GenBank/DDBJ databases">
        <title>LHISI_Scaffold_Assembly.</title>
        <authorList>
            <person name="Stuart O.P."/>
            <person name="Cleave R."/>
            <person name="Magrath M.J.L."/>
            <person name="Mikheyev A.S."/>
        </authorList>
    </citation>
    <scope>NUCLEOTIDE SEQUENCE [LARGE SCALE GENOMIC DNA]</scope>
    <source>
        <strain evidence="1">Daus_M_001</strain>
        <tissue evidence="1">Leg muscle</tissue>
    </source>
</reference>
<protein>
    <submittedName>
        <fullName evidence="1">Uncharacterized protein</fullName>
    </submittedName>
</protein>
<accession>A0ABQ9GXS0</accession>
<organism evidence="1 2">
    <name type="scientific">Dryococelus australis</name>
    <dbReference type="NCBI Taxonomy" id="614101"/>
    <lineage>
        <taxon>Eukaryota</taxon>
        <taxon>Metazoa</taxon>
        <taxon>Ecdysozoa</taxon>
        <taxon>Arthropoda</taxon>
        <taxon>Hexapoda</taxon>
        <taxon>Insecta</taxon>
        <taxon>Pterygota</taxon>
        <taxon>Neoptera</taxon>
        <taxon>Polyneoptera</taxon>
        <taxon>Phasmatodea</taxon>
        <taxon>Verophasmatodea</taxon>
        <taxon>Anareolatae</taxon>
        <taxon>Phasmatidae</taxon>
        <taxon>Eurycanthinae</taxon>
        <taxon>Dryococelus</taxon>
    </lineage>
</organism>
<gene>
    <name evidence="1" type="ORF">PR048_021253</name>
</gene>
<dbReference type="Proteomes" id="UP001159363">
    <property type="component" value="Chromosome 7"/>
</dbReference>